<dbReference type="EMBL" id="CM042881">
    <property type="protein sequence ID" value="KAI4386428.1"/>
    <property type="molecule type" value="Genomic_DNA"/>
</dbReference>
<sequence>MGVCESKERSNNGSDSGGEVTSWRVEDRRPDAVDIAVGVGLAVVVAGLGLYVMSRMDRKTMKAPGRSHYRMYRDDFEDDPAGYFRGLRRI</sequence>
<protein>
    <submittedName>
        <fullName evidence="1">Uncharacterized protein</fullName>
    </submittedName>
</protein>
<proteinExistence type="predicted"/>
<accession>A0ACB9S556</accession>
<dbReference type="Proteomes" id="UP001057402">
    <property type="component" value="Chromosome 2"/>
</dbReference>
<name>A0ACB9S556_9MYRT</name>
<keyword evidence="2" id="KW-1185">Reference proteome</keyword>
<evidence type="ECO:0000313" key="1">
    <source>
        <dbReference type="EMBL" id="KAI4386428.1"/>
    </source>
</evidence>
<organism evidence="1 2">
    <name type="scientific">Melastoma candidum</name>
    <dbReference type="NCBI Taxonomy" id="119954"/>
    <lineage>
        <taxon>Eukaryota</taxon>
        <taxon>Viridiplantae</taxon>
        <taxon>Streptophyta</taxon>
        <taxon>Embryophyta</taxon>
        <taxon>Tracheophyta</taxon>
        <taxon>Spermatophyta</taxon>
        <taxon>Magnoliopsida</taxon>
        <taxon>eudicotyledons</taxon>
        <taxon>Gunneridae</taxon>
        <taxon>Pentapetalae</taxon>
        <taxon>rosids</taxon>
        <taxon>malvids</taxon>
        <taxon>Myrtales</taxon>
        <taxon>Melastomataceae</taxon>
        <taxon>Melastomatoideae</taxon>
        <taxon>Melastomateae</taxon>
        <taxon>Melastoma</taxon>
    </lineage>
</organism>
<evidence type="ECO:0000313" key="2">
    <source>
        <dbReference type="Proteomes" id="UP001057402"/>
    </source>
</evidence>
<gene>
    <name evidence="1" type="ORF">MLD38_004360</name>
</gene>
<comment type="caution">
    <text evidence="1">The sequence shown here is derived from an EMBL/GenBank/DDBJ whole genome shotgun (WGS) entry which is preliminary data.</text>
</comment>
<reference evidence="2" key="1">
    <citation type="journal article" date="2023" name="Front. Plant Sci.">
        <title>Chromosomal-level genome assembly of Melastoma candidum provides insights into trichome evolution.</title>
        <authorList>
            <person name="Zhong Y."/>
            <person name="Wu W."/>
            <person name="Sun C."/>
            <person name="Zou P."/>
            <person name="Liu Y."/>
            <person name="Dai S."/>
            <person name="Zhou R."/>
        </authorList>
    </citation>
    <scope>NUCLEOTIDE SEQUENCE [LARGE SCALE GENOMIC DNA]</scope>
</reference>